<keyword evidence="2" id="KW-0808">Transferase</keyword>
<name>A0A2L0UCI7_9MICC</name>
<evidence type="ECO:0000313" key="3">
    <source>
        <dbReference type="Proteomes" id="UP000239187"/>
    </source>
</evidence>
<evidence type="ECO:0000259" key="1">
    <source>
        <dbReference type="PROSITE" id="PS51186"/>
    </source>
</evidence>
<dbReference type="InterPro" id="IPR016794">
    <property type="entry name" value="UCP21603_acetyltransf"/>
</dbReference>
<dbReference type="PROSITE" id="PS51186">
    <property type="entry name" value="GNAT"/>
    <property type="match status" value="1"/>
</dbReference>
<dbReference type="PIRSF" id="PIRSF021603">
    <property type="entry name" value="UCP21603_acetyltransf"/>
    <property type="match status" value="1"/>
</dbReference>
<gene>
    <name evidence="2" type="ORF">CVO76_04085</name>
</gene>
<dbReference type="InterPro" id="IPR025289">
    <property type="entry name" value="DUF4081"/>
</dbReference>
<dbReference type="InterPro" id="IPR016181">
    <property type="entry name" value="Acyl_CoA_acyltransferase"/>
</dbReference>
<organism evidence="2 3">
    <name type="scientific">Arthrobacter agilis</name>
    <dbReference type="NCBI Taxonomy" id="37921"/>
    <lineage>
        <taxon>Bacteria</taxon>
        <taxon>Bacillati</taxon>
        <taxon>Actinomycetota</taxon>
        <taxon>Actinomycetes</taxon>
        <taxon>Micrococcales</taxon>
        <taxon>Micrococcaceae</taxon>
        <taxon>Arthrobacter</taxon>
    </lineage>
</organism>
<dbReference type="Proteomes" id="UP000239187">
    <property type="component" value="Chromosome"/>
</dbReference>
<reference evidence="2 3" key="1">
    <citation type="submission" date="2017-11" db="EMBL/GenBank/DDBJ databases">
        <title>Draft genome of Arthrobacter agilis strain UMCV2, a plant growth-promoting rhizobacterium and biocontrol capacity of phytopathogenic fungi.</title>
        <authorList>
            <person name="Martinez-Camara R."/>
            <person name="Santoyo G."/>
            <person name="Moreno-Hagelsieb G."/>
            <person name="Valencia-Cantero E."/>
        </authorList>
    </citation>
    <scope>NUCLEOTIDE SEQUENCE [LARGE SCALE GENOMIC DNA]</scope>
    <source>
        <strain evidence="2 3">UMCV2</strain>
    </source>
</reference>
<feature type="domain" description="N-acetyltransferase" evidence="1">
    <location>
        <begin position="160"/>
        <end position="300"/>
    </location>
</feature>
<sequence>MAKLLARVAPWLPLARPQPDPEGPWSFRVLGEADTRDLWALVAADPVANVFVASHLESMGTAAPSFSGGEIIGMFRHDELRAACWAGVNLVPIGVTDETGAIFGDHLGRSGRTFSSVFGLSEGVMDLWSTLEDYSAEPFDIRPTQPLMAIDTDPLIAPAPDLRFTRPDELDRLLPACAAMFEEEVGYSPFIGGSEHYRRRVASLISRKHSLAAFDDDGTVVFKAELGTVSSQAVQVQGVWVNPDHRGRGLSAAYMAAVVVAARSLAPTVSLYVNSYNARAIASYKRVGFEQVDTFATILF</sequence>
<dbReference type="EMBL" id="CP024915">
    <property type="protein sequence ID" value="AUZ86912.1"/>
    <property type="molecule type" value="Genomic_DNA"/>
</dbReference>
<protein>
    <submittedName>
        <fullName evidence="2">GNAT family N-acetyltransferase</fullName>
    </submittedName>
</protein>
<evidence type="ECO:0000313" key="2">
    <source>
        <dbReference type="EMBL" id="AUZ86912.1"/>
    </source>
</evidence>
<dbReference type="InterPro" id="IPR000182">
    <property type="entry name" value="GNAT_dom"/>
</dbReference>
<accession>A0A2L0UCI7</accession>
<dbReference type="Pfam" id="PF00583">
    <property type="entry name" value="Acetyltransf_1"/>
    <property type="match status" value="1"/>
</dbReference>
<proteinExistence type="predicted"/>
<dbReference type="Gene3D" id="3.40.630.30">
    <property type="match status" value="1"/>
</dbReference>
<dbReference type="AlphaFoldDB" id="A0A2L0UCI7"/>
<dbReference type="RefSeq" id="WP_208740786.1">
    <property type="nucleotide sequence ID" value="NZ_CP024915.1"/>
</dbReference>
<dbReference type="Pfam" id="PF13312">
    <property type="entry name" value="DUF4081"/>
    <property type="match status" value="1"/>
</dbReference>
<dbReference type="SUPFAM" id="SSF55729">
    <property type="entry name" value="Acyl-CoA N-acyltransferases (Nat)"/>
    <property type="match status" value="1"/>
</dbReference>
<dbReference type="GO" id="GO:0016747">
    <property type="term" value="F:acyltransferase activity, transferring groups other than amino-acyl groups"/>
    <property type="evidence" value="ECO:0007669"/>
    <property type="project" value="InterPro"/>
</dbReference>